<name>A0A8H7E577_9EURO</name>
<sequence length="110" mass="12538">MIHLCHGNDPRIEKDPIELLFRVHTKVGQDRQSAYWTQAGLAMELTDPSKIAKNLERSRVREDQLAKSLSFTSAIAAREVPRTYESARRSAGRQRAWCREGLAVNFVPTM</sequence>
<dbReference type="AlphaFoldDB" id="A0A8H7E577"/>
<comment type="caution">
    <text evidence="1">The sequence shown here is derived from an EMBL/GenBank/DDBJ whole genome shotgun (WGS) entry which is preliminary data.</text>
</comment>
<organism evidence="1 2">
    <name type="scientific">Endocarpon pusillum</name>
    <dbReference type="NCBI Taxonomy" id="364733"/>
    <lineage>
        <taxon>Eukaryota</taxon>
        <taxon>Fungi</taxon>
        <taxon>Dikarya</taxon>
        <taxon>Ascomycota</taxon>
        <taxon>Pezizomycotina</taxon>
        <taxon>Eurotiomycetes</taxon>
        <taxon>Chaetothyriomycetidae</taxon>
        <taxon>Verrucariales</taxon>
        <taxon>Verrucariaceae</taxon>
        <taxon>Endocarpon</taxon>
    </lineage>
</organism>
<gene>
    <name evidence="1" type="ORF">GJ744_009025</name>
</gene>
<dbReference type="EMBL" id="JAACFV010000051">
    <property type="protein sequence ID" value="KAF7508633.1"/>
    <property type="molecule type" value="Genomic_DNA"/>
</dbReference>
<evidence type="ECO:0000313" key="1">
    <source>
        <dbReference type="EMBL" id="KAF7508633.1"/>
    </source>
</evidence>
<reference evidence="1" key="1">
    <citation type="submission" date="2020-02" db="EMBL/GenBank/DDBJ databases">
        <authorList>
            <person name="Palmer J.M."/>
        </authorList>
    </citation>
    <scope>NUCLEOTIDE SEQUENCE</scope>
    <source>
        <strain evidence="1">EPUS1.4</strain>
        <tissue evidence="1">Thallus</tissue>
    </source>
</reference>
<evidence type="ECO:0000313" key="2">
    <source>
        <dbReference type="Proteomes" id="UP000606974"/>
    </source>
</evidence>
<keyword evidence="2" id="KW-1185">Reference proteome</keyword>
<proteinExistence type="predicted"/>
<dbReference type="Proteomes" id="UP000606974">
    <property type="component" value="Unassembled WGS sequence"/>
</dbReference>
<accession>A0A8H7E577</accession>
<protein>
    <submittedName>
        <fullName evidence="1">Uncharacterized protein</fullName>
    </submittedName>
</protein>